<comment type="caution">
    <text evidence="5">The sequence shown here is derived from an EMBL/GenBank/DDBJ whole genome shotgun (WGS) entry which is preliminary data.</text>
</comment>
<dbReference type="SUPFAM" id="SSF51735">
    <property type="entry name" value="NAD(P)-binding Rossmann-fold domains"/>
    <property type="match status" value="1"/>
</dbReference>
<reference evidence="5 6" key="1">
    <citation type="submission" date="2019-04" db="EMBL/GenBank/DDBJ databases">
        <title>Altererythrobacter aquimixticola sp. nov., isolated from sediment of junction between the ocean and a freshwater spring.</title>
        <authorList>
            <person name="Yoon J.-H."/>
        </authorList>
    </citation>
    <scope>NUCLEOTIDE SEQUENCE [LARGE SCALE GENOMIC DNA]</scope>
    <source>
        <strain evidence="5 6">SSKS-13</strain>
    </source>
</reference>
<evidence type="ECO:0000259" key="4">
    <source>
        <dbReference type="SMART" id="SM00822"/>
    </source>
</evidence>
<dbReference type="InterPro" id="IPR052178">
    <property type="entry name" value="Sec_Metab_Biosynth_SDR"/>
</dbReference>
<keyword evidence="3" id="KW-0560">Oxidoreductase</keyword>
<dbReference type="RefSeq" id="WP_136692498.1">
    <property type="nucleotide sequence ID" value="NZ_SSHH01000001.1"/>
</dbReference>
<dbReference type="SMART" id="SM00822">
    <property type="entry name" value="PKS_KR"/>
    <property type="match status" value="1"/>
</dbReference>
<protein>
    <submittedName>
        <fullName evidence="5">SDR family oxidoreductase</fullName>
    </submittedName>
</protein>
<dbReference type="OrthoDB" id="286404at2"/>
<dbReference type="InterPro" id="IPR036291">
    <property type="entry name" value="NAD(P)-bd_dom_sf"/>
</dbReference>
<feature type="domain" description="Ketoreductase" evidence="4">
    <location>
        <begin position="13"/>
        <end position="197"/>
    </location>
</feature>
<keyword evidence="6" id="KW-1185">Reference proteome</keyword>
<dbReference type="PANTHER" id="PTHR43618:SF8">
    <property type="entry name" value="7ALPHA-HYDROXYSTEROID DEHYDROGENASE"/>
    <property type="match status" value="1"/>
</dbReference>
<sequence>MTQLTKLFDLTGRVALISGGSRGLGFQIAEALGEYGAKVALVARKQHELDEAVAKLAEQGIEAKAIAADLLDPANAPDVCKQAMDAFGRMDVLVNSAGATWGAKAEDYPLDGWNKVIGLSLSSIFHLTQAAANAAFLPQGKGAVLNVASVAAYVGHLPNRPGTVAYNAAKGGVVSMTRALAAEWGPRNIRVNSLAPGFFPSRMTDGTLAEYGKEIVEQTPLGRLGGDDDLKGAALLLSGDAGAHITGQTLIVDGGATII</sequence>
<comment type="similarity">
    <text evidence="1">Belongs to the short-chain dehydrogenases/reductases (SDR) family.</text>
</comment>
<dbReference type="InterPro" id="IPR002347">
    <property type="entry name" value="SDR_fam"/>
</dbReference>
<dbReference type="PRINTS" id="PR00080">
    <property type="entry name" value="SDRFAMILY"/>
</dbReference>
<evidence type="ECO:0000256" key="1">
    <source>
        <dbReference type="ARBA" id="ARBA00006484"/>
    </source>
</evidence>
<dbReference type="Pfam" id="PF13561">
    <property type="entry name" value="adh_short_C2"/>
    <property type="match status" value="1"/>
</dbReference>
<keyword evidence="2" id="KW-0521">NADP</keyword>
<dbReference type="EMBL" id="SSHH01000001">
    <property type="protein sequence ID" value="TIX51715.1"/>
    <property type="molecule type" value="Genomic_DNA"/>
</dbReference>
<evidence type="ECO:0000313" key="6">
    <source>
        <dbReference type="Proteomes" id="UP000309389"/>
    </source>
</evidence>
<dbReference type="AlphaFoldDB" id="A0A4T3F372"/>
<name>A0A4T3F372_9SPHN</name>
<dbReference type="InterPro" id="IPR057326">
    <property type="entry name" value="KR_dom"/>
</dbReference>
<dbReference type="PANTHER" id="PTHR43618">
    <property type="entry name" value="7-ALPHA-HYDROXYSTEROID DEHYDROGENASE"/>
    <property type="match status" value="1"/>
</dbReference>
<dbReference type="PRINTS" id="PR00081">
    <property type="entry name" value="GDHRDH"/>
</dbReference>
<dbReference type="Proteomes" id="UP000309389">
    <property type="component" value="Unassembled WGS sequence"/>
</dbReference>
<dbReference type="FunFam" id="3.40.50.720:FF:000084">
    <property type="entry name" value="Short-chain dehydrogenase reductase"/>
    <property type="match status" value="1"/>
</dbReference>
<evidence type="ECO:0000256" key="3">
    <source>
        <dbReference type="ARBA" id="ARBA00023002"/>
    </source>
</evidence>
<dbReference type="NCBIfam" id="NF006070">
    <property type="entry name" value="PRK08213.1"/>
    <property type="match status" value="1"/>
</dbReference>
<organism evidence="5 6">
    <name type="scientific">Alteraurantiacibacter aquimixticola</name>
    <dbReference type="NCBI Taxonomy" id="2489173"/>
    <lineage>
        <taxon>Bacteria</taxon>
        <taxon>Pseudomonadati</taxon>
        <taxon>Pseudomonadota</taxon>
        <taxon>Alphaproteobacteria</taxon>
        <taxon>Sphingomonadales</taxon>
        <taxon>Erythrobacteraceae</taxon>
        <taxon>Alteraurantiacibacter</taxon>
    </lineage>
</organism>
<gene>
    <name evidence="5" type="ORF">E5222_04495</name>
</gene>
<dbReference type="GO" id="GO:0016491">
    <property type="term" value="F:oxidoreductase activity"/>
    <property type="evidence" value="ECO:0007669"/>
    <property type="project" value="UniProtKB-KW"/>
</dbReference>
<accession>A0A4T3F372</accession>
<dbReference type="Gene3D" id="3.40.50.720">
    <property type="entry name" value="NAD(P)-binding Rossmann-like Domain"/>
    <property type="match status" value="1"/>
</dbReference>
<proteinExistence type="inferred from homology"/>
<evidence type="ECO:0000256" key="2">
    <source>
        <dbReference type="ARBA" id="ARBA00022857"/>
    </source>
</evidence>
<evidence type="ECO:0000313" key="5">
    <source>
        <dbReference type="EMBL" id="TIX51715.1"/>
    </source>
</evidence>